<dbReference type="PATRIC" id="fig|82380.10.peg.2038"/>
<evidence type="ECO:0000313" key="3">
    <source>
        <dbReference type="Proteomes" id="UP000033725"/>
    </source>
</evidence>
<dbReference type="EMBL" id="JYIV01000026">
    <property type="protein sequence ID" value="KJL22147.1"/>
    <property type="molecule type" value="Genomic_DNA"/>
</dbReference>
<feature type="compositionally biased region" description="Basic residues" evidence="1">
    <location>
        <begin position="241"/>
        <end position="263"/>
    </location>
</feature>
<evidence type="ECO:0000313" key="2">
    <source>
        <dbReference type="EMBL" id="KJL22147.1"/>
    </source>
</evidence>
<gene>
    <name evidence="2" type="ORF">RN51_02027</name>
</gene>
<accession>A0A0F0KML8</accession>
<feature type="region of interest" description="Disordered" evidence="1">
    <location>
        <begin position="227"/>
        <end position="267"/>
    </location>
</feature>
<dbReference type="AlphaFoldDB" id="A0A0F0KML8"/>
<protein>
    <recommendedName>
        <fullName evidence="4">HTH marR-type domain-containing protein</fullName>
    </recommendedName>
</protein>
<sequence>MASAGSFCSVAMGRFYMRFDMHQNLMSHYMYMHSDIYMHSDNQIISTKGLHMNTSESQNTPDTQNTSRPFGYWLKAVDRLMAAEFATAFEGEHASRRDWRALNIVDGTASFDRPLNGHKLHRLVERGWVSRKTEGWTLTDDGRAAKERLGAIVDDIRTKVEEAVSPKDMATTLASLEKIARAFGWDEETPLPRGRRRGFDGSRHGRGFGHPFGRGFGRGFGFGPAADAEHGCRHGEPGAGHRGHDRGHGHPGHAGRSTHGHRGHGPERAERIAQHSFERGFDAGFARGRDA</sequence>
<feature type="region of interest" description="Disordered" evidence="1">
    <location>
        <begin position="188"/>
        <end position="211"/>
    </location>
</feature>
<dbReference type="SUPFAM" id="SSF46785">
    <property type="entry name" value="Winged helix' DNA-binding domain"/>
    <property type="match status" value="1"/>
</dbReference>
<dbReference type="InterPro" id="IPR036390">
    <property type="entry name" value="WH_DNA-bd_sf"/>
</dbReference>
<dbReference type="InterPro" id="IPR036388">
    <property type="entry name" value="WH-like_DNA-bd_sf"/>
</dbReference>
<comment type="caution">
    <text evidence="2">The sequence shown here is derived from an EMBL/GenBank/DDBJ whole genome shotgun (WGS) entry which is preliminary data.</text>
</comment>
<proteinExistence type="predicted"/>
<organism evidence="2 3">
    <name type="scientific">Microbacterium oxydans</name>
    <dbReference type="NCBI Taxonomy" id="82380"/>
    <lineage>
        <taxon>Bacteria</taxon>
        <taxon>Bacillati</taxon>
        <taxon>Actinomycetota</taxon>
        <taxon>Actinomycetes</taxon>
        <taxon>Micrococcales</taxon>
        <taxon>Microbacteriaceae</taxon>
        <taxon>Microbacterium</taxon>
    </lineage>
</organism>
<reference evidence="2 3" key="1">
    <citation type="submission" date="2015-02" db="EMBL/GenBank/DDBJ databases">
        <title>Draft genome sequences of ten Microbacterium spp. with emphasis on heavy metal contaminated environments.</title>
        <authorList>
            <person name="Corretto E."/>
        </authorList>
    </citation>
    <scope>NUCLEOTIDE SEQUENCE [LARGE SCALE GENOMIC DNA]</scope>
    <source>
        <strain evidence="2 3">BEL163</strain>
    </source>
</reference>
<dbReference type="Gene3D" id="1.10.10.10">
    <property type="entry name" value="Winged helix-like DNA-binding domain superfamily/Winged helix DNA-binding domain"/>
    <property type="match status" value="1"/>
</dbReference>
<dbReference type="Proteomes" id="UP000033725">
    <property type="component" value="Unassembled WGS sequence"/>
</dbReference>
<name>A0A0F0KML8_9MICO</name>
<evidence type="ECO:0000256" key="1">
    <source>
        <dbReference type="SAM" id="MobiDB-lite"/>
    </source>
</evidence>
<feature type="compositionally biased region" description="Basic and acidic residues" evidence="1">
    <location>
        <begin position="227"/>
        <end position="236"/>
    </location>
</feature>
<evidence type="ECO:0008006" key="4">
    <source>
        <dbReference type="Google" id="ProtNLM"/>
    </source>
</evidence>